<feature type="domain" description="LarA-like N-terminal" evidence="1">
    <location>
        <begin position="53"/>
        <end position="230"/>
    </location>
</feature>
<organism evidence="2 3">
    <name type="scientific">Myxococcus xanthus</name>
    <dbReference type="NCBI Taxonomy" id="34"/>
    <lineage>
        <taxon>Bacteria</taxon>
        <taxon>Pseudomonadati</taxon>
        <taxon>Myxococcota</taxon>
        <taxon>Myxococcia</taxon>
        <taxon>Myxococcales</taxon>
        <taxon>Cystobacterineae</taxon>
        <taxon>Myxococcaceae</taxon>
        <taxon>Myxococcus</taxon>
    </lineage>
</organism>
<protein>
    <submittedName>
        <fullName evidence="2">Transcriptional regulator</fullName>
    </submittedName>
</protein>
<evidence type="ECO:0000259" key="1">
    <source>
        <dbReference type="Pfam" id="PF09861"/>
    </source>
</evidence>
<dbReference type="InterPro" id="IPR048068">
    <property type="entry name" value="LarA-like"/>
</dbReference>
<accession>A0AAE6KR82</accession>
<evidence type="ECO:0000313" key="2">
    <source>
        <dbReference type="EMBL" id="QDE66879.1"/>
    </source>
</evidence>
<dbReference type="EMBL" id="CP017174">
    <property type="protein sequence ID" value="QDE66879.1"/>
    <property type="molecule type" value="Genomic_DNA"/>
</dbReference>
<dbReference type="InterPro" id="IPR043166">
    <property type="entry name" value="LarA-like_C"/>
</dbReference>
<dbReference type="GO" id="GO:0050043">
    <property type="term" value="F:lactate racemase activity"/>
    <property type="evidence" value="ECO:0007669"/>
    <property type="project" value="InterPro"/>
</dbReference>
<dbReference type="Proteomes" id="UP000320179">
    <property type="component" value="Chromosome"/>
</dbReference>
<reference evidence="2 3" key="1">
    <citation type="journal article" date="2019" name="Science">
        <title>Social genes are selection hotspots in kin groups of a soil microbe.</title>
        <authorList>
            <person name="Wielgoss S."/>
            <person name="Wolfensberger R."/>
            <person name="Sun L."/>
            <person name="Fiegna F."/>
            <person name="Velicer G.J."/>
        </authorList>
    </citation>
    <scope>NUCLEOTIDE SEQUENCE [LARGE SCALE GENOMIC DNA]</scope>
    <source>
        <strain evidence="2 3">MC3.5.9c15</strain>
    </source>
</reference>
<evidence type="ECO:0000313" key="3">
    <source>
        <dbReference type="Proteomes" id="UP000320179"/>
    </source>
</evidence>
<dbReference type="AlphaFoldDB" id="A0AAE6KR82"/>
<dbReference type="Gene3D" id="3.40.50.11440">
    <property type="match status" value="1"/>
</dbReference>
<dbReference type="PANTHER" id="PTHR33171">
    <property type="entry name" value="LAR_N DOMAIN-CONTAINING PROTEIN"/>
    <property type="match status" value="1"/>
</dbReference>
<dbReference type="Pfam" id="PF09861">
    <property type="entry name" value="Lar_N"/>
    <property type="match status" value="1"/>
</dbReference>
<gene>
    <name evidence="2" type="ORF">BHS09_07555</name>
</gene>
<dbReference type="PANTHER" id="PTHR33171:SF17">
    <property type="entry name" value="LARA-LIKE N-TERMINAL DOMAIN-CONTAINING PROTEIN"/>
    <property type="match status" value="1"/>
</dbReference>
<dbReference type="RefSeq" id="WP_140788616.1">
    <property type="nucleotide sequence ID" value="NZ_CP017169.1"/>
</dbReference>
<dbReference type="Gene3D" id="3.90.226.30">
    <property type="match status" value="1"/>
</dbReference>
<dbReference type="InterPro" id="IPR018657">
    <property type="entry name" value="LarA-like_N"/>
</dbReference>
<name>A0AAE6KR82_MYXXA</name>
<proteinExistence type="predicted"/>
<sequence>MRPFKTLQKLYDEESQVVITEKGSPPRVLFHGENFLQEDLPVGTRVIFPRPPLAGVPNVKAAIRYAINNPEGMEPLHALLKPGMRLTCVIDDISVPLPPMVTPDVRQTILEIVLELAADSGVDDVHLIIANALHRRMTEGEMKRMVGEKIFDAYYPDRYYNHDAEDPDGMVALERTSHGEEVSVNRRVAESDLIVYVNVNFVPMNGGHKSMGTGVSNYASLRHHHNPKTIRASDSYMEPKTSALYKSNERIGRNIDKHLKVFHIETALNNRMFGGPTDFLAKKEEDYTEADRLKFQAMRFALSKLPRAAARKVLNSVPAPYDVTGVYAGATEPTHQKTLETSYKQYVVPVEGQSDIVIFPIPFISPYSVNSILNPLLVQVMGLGYFYNLNRGVPLVKKGGVLILLHPAYDEFDPEHHPSYIEFFHRLLPETRDSMKLEHKYEREFAENPSYVHLYRKGNAYHGVHPFYMWYWGENGRQHVGKVIVAGAENNHVPALMGWDRTDTLTEAIEEARGFMGRSATISLLRIAPTVMVDVK</sequence>